<keyword evidence="3" id="KW-1185">Reference proteome</keyword>
<sequence>DSPTNKLLYAKEIPEYKKAVQKYYREIQEMITLSEQEMNAHLAEESRKYQNEFNTNFAMGEIYKYAKRYRSQVSPLLCFVLVSVHAVSDLDRNK</sequence>
<name>A0A401QG03_SCYTO</name>
<dbReference type="EMBL" id="BFAA01061778">
    <property type="protein sequence ID" value="GCB84315.1"/>
    <property type="molecule type" value="Genomic_DNA"/>
</dbReference>
<dbReference type="GO" id="GO:0017154">
    <property type="term" value="F:semaphorin receptor activity"/>
    <property type="evidence" value="ECO:0007669"/>
    <property type="project" value="InterPro"/>
</dbReference>
<dbReference type="Gene3D" id="1.10.506.10">
    <property type="entry name" value="GTPase Activation - p120gap, domain 1"/>
    <property type="match status" value="1"/>
</dbReference>
<dbReference type="GO" id="GO:0050772">
    <property type="term" value="P:positive regulation of axonogenesis"/>
    <property type="evidence" value="ECO:0007669"/>
    <property type="project" value="TreeGrafter"/>
</dbReference>
<dbReference type="AlphaFoldDB" id="A0A401QG03"/>
<evidence type="ECO:0000259" key="1">
    <source>
        <dbReference type="Pfam" id="PF08337"/>
    </source>
</evidence>
<dbReference type="GO" id="GO:0002116">
    <property type="term" value="C:semaphorin receptor complex"/>
    <property type="evidence" value="ECO:0007669"/>
    <property type="project" value="TreeGrafter"/>
</dbReference>
<gene>
    <name evidence="2" type="ORF">scyTo_0024914</name>
</gene>
<feature type="non-terminal residue" evidence="2">
    <location>
        <position position="1"/>
    </location>
</feature>
<dbReference type="Pfam" id="PF08337">
    <property type="entry name" value="Plexin_cytopl"/>
    <property type="match status" value="1"/>
</dbReference>
<evidence type="ECO:0000313" key="2">
    <source>
        <dbReference type="EMBL" id="GCB84315.1"/>
    </source>
</evidence>
<proteinExistence type="predicted"/>
<dbReference type="OrthoDB" id="125363at2759"/>
<reference evidence="2 3" key="1">
    <citation type="journal article" date="2018" name="Nat. Ecol. Evol.">
        <title>Shark genomes provide insights into elasmobranch evolution and the origin of vertebrates.</title>
        <authorList>
            <person name="Hara Y"/>
            <person name="Yamaguchi K"/>
            <person name="Onimaru K"/>
            <person name="Kadota M"/>
            <person name="Koyanagi M"/>
            <person name="Keeley SD"/>
            <person name="Tatsumi K"/>
            <person name="Tanaka K"/>
            <person name="Motone F"/>
            <person name="Kageyama Y"/>
            <person name="Nozu R"/>
            <person name="Adachi N"/>
            <person name="Nishimura O"/>
            <person name="Nakagawa R"/>
            <person name="Tanegashima C"/>
            <person name="Kiyatake I"/>
            <person name="Matsumoto R"/>
            <person name="Murakumo K"/>
            <person name="Nishida K"/>
            <person name="Terakita A"/>
            <person name="Kuratani S"/>
            <person name="Sato K"/>
            <person name="Hyodo S Kuraku.S."/>
        </authorList>
    </citation>
    <scope>NUCLEOTIDE SEQUENCE [LARGE SCALE GENOMIC DNA]</scope>
</reference>
<accession>A0A401QG03</accession>
<evidence type="ECO:0000313" key="3">
    <source>
        <dbReference type="Proteomes" id="UP000288216"/>
    </source>
</evidence>
<protein>
    <recommendedName>
        <fullName evidence="1">Plexin cytoplasmic RasGAP domain-containing protein</fullName>
    </recommendedName>
</protein>
<dbReference type="InterPro" id="IPR008936">
    <property type="entry name" value="Rho_GTPase_activation_prot"/>
</dbReference>
<dbReference type="STRING" id="75743.A0A401QG03"/>
<dbReference type="PANTHER" id="PTHR22625">
    <property type="entry name" value="PLEXIN"/>
    <property type="match status" value="1"/>
</dbReference>
<feature type="domain" description="Plexin cytoplasmic RasGAP" evidence="1">
    <location>
        <begin position="1"/>
        <end position="73"/>
    </location>
</feature>
<dbReference type="Proteomes" id="UP000288216">
    <property type="component" value="Unassembled WGS sequence"/>
</dbReference>
<dbReference type="InterPro" id="IPR013548">
    <property type="entry name" value="Plexin_cytoplasmic_RasGAP_dom"/>
</dbReference>
<dbReference type="PANTHER" id="PTHR22625:SF7">
    <property type="entry name" value="PLEXIN-D1"/>
    <property type="match status" value="1"/>
</dbReference>
<dbReference type="GO" id="GO:0007162">
    <property type="term" value="P:negative regulation of cell adhesion"/>
    <property type="evidence" value="ECO:0007669"/>
    <property type="project" value="TreeGrafter"/>
</dbReference>
<comment type="caution">
    <text evidence="2">The sequence shown here is derived from an EMBL/GenBank/DDBJ whole genome shotgun (WGS) entry which is preliminary data.</text>
</comment>
<organism evidence="2 3">
    <name type="scientific">Scyliorhinus torazame</name>
    <name type="common">Cloudy catshark</name>
    <name type="synonym">Catulus torazame</name>
    <dbReference type="NCBI Taxonomy" id="75743"/>
    <lineage>
        <taxon>Eukaryota</taxon>
        <taxon>Metazoa</taxon>
        <taxon>Chordata</taxon>
        <taxon>Craniata</taxon>
        <taxon>Vertebrata</taxon>
        <taxon>Chondrichthyes</taxon>
        <taxon>Elasmobranchii</taxon>
        <taxon>Galeomorphii</taxon>
        <taxon>Galeoidea</taxon>
        <taxon>Carcharhiniformes</taxon>
        <taxon>Scyliorhinidae</taxon>
        <taxon>Scyliorhinus</taxon>
    </lineage>
</organism>
<dbReference type="GO" id="GO:0043542">
    <property type="term" value="P:endothelial cell migration"/>
    <property type="evidence" value="ECO:0007669"/>
    <property type="project" value="TreeGrafter"/>
</dbReference>
<dbReference type="GO" id="GO:0030334">
    <property type="term" value="P:regulation of cell migration"/>
    <property type="evidence" value="ECO:0007669"/>
    <property type="project" value="TreeGrafter"/>
</dbReference>
<dbReference type="InterPro" id="IPR031148">
    <property type="entry name" value="Plexin"/>
</dbReference>
<dbReference type="GO" id="GO:0005886">
    <property type="term" value="C:plasma membrane"/>
    <property type="evidence" value="ECO:0007669"/>
    <property type="project" value="TreeGrafter"/>
</dbReference>
<dbReference type="GO" id="GO:0008360">
    <property type="term" value="P:regulation of cell shape"/>
    <property type="evidence" value="ECO:0007669"/>
    <property type="project" value="TreeGrafter"/>
</dbReference>